<dbReference type="AlphaFoldDB" id="A0A1H9SBX0"/>
<name>A0A1H9SBX0_9PSEU</name>
<dbReference type="EMBL" id="FOGI01000005">
    <property type="protein sequence ID" value="SER82536.1"/>
    <property type="molecule type" value="Genomic_DNA"/>
</dbReference>
<organism evidence="1 2">
    <name type="scientific">Actinokineospora terrae</name>
    <dbReference type="NCBI Taxonomy" id="155974"/>
    <lineage>
        <taxon>Bacteria</taxon>
        <taxon>Bacillati</taxon>
        <taxon>Actinomycetota</taxon>
        <taxon>Actinomycetes</taxon>
        <taxon>Pseudonocardiales</taxon>
        <taxon>Pseudonocardiaceae</taxon>
        <taxon>Actinokineospora</taxon>
    </lineage>
</organism>
<sequence>MAGRRAPTAVVLAMVICGLVLAASLTGAAVLRVRSAPANATPGPTPETTTSASAVTCRREPCRLLGTATVGGTVVELIGDSGLVSGRVRIGGPSGQQVIEMTITDLGVYLDDESLECAPGAVSACLVRGSGDKGTAGQVVVGRSDKWSAQGRAFFSEANYLSLANVDGDSAPEVIAVQLDCASGADCSKRPVYAQVFGLGGQELGCTRLFPRIDQLPGYPKILPTAAQLRGCP</sequence>
<dbReference type="STRING" id="155974.SAMN04487818_105383"/>
<gene>
    <name evidence="1" type="ORF">SAMN04487818_105383</name>
</gene>
<reference evidence="2" key="1">
    <citation type="submission" date="2016-10" db="EMBL/GenBank/DDBJ databases">
        <authorList>
            <person name="Varghese N."/>
            <person name="Submissions S."/>
        </authorList>
    </citation>
    <scope>NUCLEOTIDE SEQUENCE [LARGE SCALE GENOMIC DNA]</scope>
    <source>
        <strain evidence="2">DSM 44260</strain>
    </source>
</reference>
<evidence type="ECO:0000313" key="1">
    <source>
        <dbReference type="EMBL" id="SER82536.1"/>
    </source>
</evidence>
<proteinExistence type="predicted"/>
<dbReference type="Proteomes" id="UP000199051">
    <property type="component" value="Unassembled WGS sequence"/>
</dbReference>
<accession>A0A1H9SBX0</accession>
<dbReference type="RefSeq" id="WP_092778035.1">
    <property type="nucleotide sequence ID" value="NZ_FOGI01000005.1"/>
</dbReference>
<evidence type="ECO:0000313" key="2">
    <source>
        <dbReference type="Proteomes" id="UP000199051"/>
    </source>
</evidence>
<protein>
    <submittedName>
        <fullName evidence="1">Uncharacterized protein</fullName>
    </submittedName>
</protein>
<keyword evidence="2" id="KW-1185">Reference proteome</keyword>